<dbReference type="Pfam" id="PF13302">
    <property type="entry name" value="Acetyltransf_3"/>
    <property type="match status" value="1"/>
</dbReference>
<dbReference type="InterPro" id="IPR051531">
    <property type="entry name" value="N-acetyltransferase"/>
</dbReference>
<organism evidence="2 3">
    <name type="scientific">Alteribacter lacisalsi</name>
    <dbReference type="NCBI Taxonomy" id="2045244"/>
    <lineage>
        <taxon>Bacteria</taxon>
        <taxon>Bacillati</taxon>
        <taxon>Bacillota</taxon>
        <taxon>Bacilli</taxon>
        <taxon>Bacillales</taxon>
        <taxon>Bacillaceae</taxon>
        <taxon>Alteribacter</taxon>
    </lineage>
</organism>
<dbReference type="PANTHER" id="PTHR43792">
    <property type="entry name" value="GNAT FAMILY, PUTATIVE (AFU_ORTHOLOGUE AFUA_3G00765)-RELATED-RELATED"/>
    <property type="match status" value="1"/>
</dbReference>
<keyword evidence="3" id="KW-1185">Reference proteome</keyword>
<dbReference type="InterPro" id="IPR016181">
    <property type="entry name" value="Acyl_CoA_acyltransferase"/>
</dbReference>
<gene>
    <name evidence="2" type="ORF">CR205_12765</name>
</gene>
<accession>A0A2W0HHU1</accession>
<name>A0A2W0HHU1_9BACI</name>
<dbReference type="PROSITE" id="PS51186">
    <property type="entry name" value="GNAT"/>
    <property type="match status" value="1"/>
</dbReference>
<reference evidence="2 3" key="1">
    <citation type="submission" date="2017-10" db="EMBL/GenBank/DDBJ databases">
        <title>Bacillus sp. nov., a halophilic bacterium isolated from a Yangshapao Lake.</title>
        <authorList>
            <person name="Wang H."/>
        </authorList>
    </citation>
    <scope>NUCLEOTIDE SEQUENCE [LARGE SCALE GENOMIC DNA]</scope>
    <source>
        <strain evidence="2 3">YSP-3</strain>
    </source>
</reference>
<protein>
    <submittedName>
        <fullName evidence="2">GNAT family N-acetyltransferase</fullName>
    </submittedName>
</protein>
<dbReference type="SUPFAM" id="SSF55729">
    <property type="entry name" value="Acyl-CoA N-acyltransferases (Nat)"/>
    <property type="match status" value="1"/>
</dbReference>
<evidence type="ECO:0000313" key="2">
    <source>
        <dbReference type="EMBL" id="PYZ97005.1"/>
    </source>
</evidence>
<proteinExistence type="predicted"/>
<dbReference type="Proteomes" id="UP000248066">
    <property type="component" value="Unassembled WGS sequence"/>
</dbReference>
<dbReference type="AlphaFoldDB" id="A0A2W0HHU1"/>
<dbReference type="RefSeq" id="WP_110520947.1">
    <property type="nucleotide sequence ID" value="NZ_PDOF01000002.1"/>
</dbReference>
<evidence type="ECO:0000313" key="3">
    <source>
        <dbReference type="Proteomes" id="UP000248066"/>
    </source>
</evidence>
<feature type="domain" description="N-acetyltransferase" evidence="1">
    <location>
        <begin position="1"/>
        <end position="147"/>
    </location>
</feature>
<dbReference type="GO" id="GO:0016747">
    <property type="term" value="F:acyltransferase activity, transferring groups other than amino-acyl groups"/>
    <property type="evidence" value="ECO:0007669"/>
    <property type="project" value="InterPro"/>
</dbReference>
<dbReference type="PANTHER" id="PTHR43792:SF13">
    <property type="entry name" value="ACETYLTRANSFERASE"/>
    <property type="match status" value="1"/>
</dbReference>
<dbReference type="InterPro" id="IPR000182">
    <property type="entry name" value="GNAT_dom"/>
</dbReference>
<dbReference type="Gene3D" id="3.40.630.30">
    <property type="match status" value="1"/>
</dbReference>
<dbReference type="OrthoDB" id="452315at2"/>
<keyword evidence="2" id="KW-0808">Transferase</keyword>
<dbReference type="CDD" id="cd04301">
    <property type="entry name" value="NAT_SF"/>
    <property type="match status" value="1"/>
</dbReference>
<sequence length="153" mass="17170">MSIRTERLVLTPCAKDLYHMIKDDYPCGAHIMNYMQDVEEDPELAGWGCWFAFRNGRVIGDLGFKGKPSPLRTVEIGYGFLPEVRNTGYATESARALIGWAFSTGKVDKILAECHKENQSSIRVLEKLGFESFREGDGLIFWQLSGKTGTVLT</sequence>
<dbReference type="EMBL" id="PDOF01000002">
    <property type="protein sequence ID" value="PYZ97005.1"/>
    <property type="molecule type" value="Genomic_DNA"/>
</dbReference>
<comment type="caution">
    <text evidence="2">The sequence shown here is derived from an EMBL/GenBank/DDBJ whole genome shotgun (WGS) entry which is preliminary data.</text>
</comment>
<evidence type="ECO:0000259" key="1">
    <source>
        <dbReference type="PROSITE" id="PS51186"/>
    </source>
</evidence>